<sequence length="94" mass="9658">MFGTARRTRRHHRAITALLVSATVALGSGAPGEAPAGADPNPYGTLGSGCQQKAPADKDAIIQGIRRGLAEWPAPAAHTSARTTCDVRPTRAAS</sequence>
<keyword evidence="3" id="KW-1185">Reference proteome</keyword>
<proteinExistence type="predicted"/>
<dbReference type="EMBL" id="BLLA01000001">
    <property type="protein sequence ID" value="GFG96611.1"/>
    <property type="molecule type" value="Genomic_DNA"/>
</dbReference>
<name>A0A7I9Z6L0_9MYCO</name>
<feature type="region of interest" description="Disordered" evidence="1">
    <location>
        <begin position="73"/>
        <end position="94"/>
    </location>
</feature>
<evidence type="ECO:0000313" key="3">
    <source>
        <dbReference type="Proteomes" id="UP000465301"/>
    </source>
</evidence>
<feature type="region of interest" description="Disordered" evidence="1">
    <location>
        <begin position="29"/>
        <end position="52"/>
    </location>
</feature>
<organism evidence="2 3">
    <name type="scientific">Mycobacterium timonense</name>
    <dbReference type="NCBI Taxonomy" id="701043"/>
    <lineage>
        <taxon>Bacteria</taxon>
        <taxon>Bacillati</taxon>
        <taxon>Actinomycetota</taxon>
        <taxon>Actinomycetes</taxon>
        <taxon>Mycobacteriales</taxon>
        <taxon>Mycobacteriaceae</taxon>
        <taxon>Mycobacterium</taxon>
        <taxon>Mycobacterium avium complex (MAC)</taxon>
    </lineage>
</organism>
<evidence type="ECO:0000256" key="1">
    <source>
        <dbReference type="SAM" id="MobiDB-lite"/>
    </source>
</evidence>
<gene>
    <name evidence="2" type="ORF">MTIM_24900</name>
</gene>
<reference evidence="2 3" key="1">
    <citation type="journal article" date="2019" name="Emerg. Microbes Infect.">
        <title>Comprehensive subspecies identification of 175 nontuberculous mycobacteria species based on 7547 genomic profiles.</title>
        <authorList>
            <person name="Matsumoto Y."/>
            <person name="Kinjo T."/>
            <person name="Motooka D."/>
            <person name="Nabeya D."/>
            <person name="Jung N."/>
            <person name="Uechi K."/>
            <person name="Horii T."/>
            <person name="Iida T."/>
            <person name="Fujita J."/>
            <person name="Nakamura S."/>
        </authorList>
    </citation>
    <scope>NUCLEOTIDE SEQUENCE [LARGE SCALE GENOMIC DNA]</scope>
    <source>
        <strain evidence="2 3">JCM 30726</strain>
    </source>
</reference>
<comment type="caution">
    <text evidence="2">The sequence shown here is derived from an EMBL/GenBank/DDBJ whole genome shotgun (WGS) entry which is preliminary data.</text>
</comment>
<dbReference type="RefSeq" id="WP_244324300.1">
    <property type="nucleotide sequence ID" value="NZ_BLLA01000001.1"/>
</dbReference>
<accession>A0A7I9Z6L0</accession>
<evidence type="ECO:0000313" key="2">
    <source>
        <dbReference type="EMBL" id="GFG96611.1"/>
    </source>
</evidence>
<feature type="compositionally biased region" description="Low complexity" evidence="1">
    <location>
        <begin position="29"/>
        <end position="42"/>
    </location>
</feature>
<dbReference type="AlphaFoldDB" id="A0A7I9Z6L0"/>
<protein>
    <submittedName>
        <fullName evidence="2">Uncharacterized protein</fullName>
    </submittedName>
</protein>
<dbReference type="Proteomes" id="UP000465301">
    <property type="component" value="Unassembled WGS sequence"/>
</dbReference>